<sequence>MIKEKELSLDRLERIAVSHGIRAIQKMIEVCGRARHGDAEQLKTERGKGKEAEANFAKAMEELGKAEENVRIFEENISEAYENGFDKASRQFEDQDQVPEGLDLTITETEISDDEAGPPTPVVLPSTSVIRGQQEAGSSFAAIVAADLPGPTNLPAPPAPTDSVAHANPVAPANPAAPVIDVDQEMIASAA</sequence>
<evidence type="ECO:0000256" key="2">
    <source>
        <dbReference type="SAM" id="MobiDB-lite"/>
    </source>
</evidence>
<evidence type="ECO:0000313" key="3">
    <source>
        <dbReference type="EMBL" id="KAG5536417.1"/>
    </source>
</evidence>
<keyword evidence="4" id="KW-1185">Reference proteome</keyword>
<evidence type="ECO:0000256" key="1">
    <source>
        <dbReference type="SAM" id="Coils"/>
    </source>
</evidence>
<gene>
    <name evidence="3" type="ORF">RHGRI_023999</name>
</gene>
<organism evidence="3 4">
    <name type="scientific">Rhododendron griersonianum</name>
    <dbReference type="NCBI Taxonomy" id="479676"/>
    <lineage>
        <taxon>Eukaryota</taxon>
        <taxon>Viridiplantae</taxon>
        <taxon>Streptophyta</taxon>
        <taxon>Embryophyta</taxon>
        <taxon>Tracheophyta</taxon>
        <taxon>Spermatophyta</taxon>
        <taxon>Magnoliopsida</taxon>
        <taxon>eudicotyledons</taxon>
        <taxon>Gunneridae</taxon>
        <taxon>Pentapetalae</taxon>
        <taxon>asterids</taxon>
        <taxon>Ericales</taxon>
        <taxon>Ericaceae</taxon>
        <taxon>Ericoideae</taxon>
        <taxon>Rhodoreae</taxon>
        <taxon>Rhododendron</taxon>
    </lineage>
</organism>
<dbReference type="AlphaFoldDB" id="A0AAV6J9E8"/>
<accession>A0AAV6J9E8</accession>
<dbReference type="Proteomes" id="UP000823749">
    <property type="component" value="Chromosome 8"/>
</dbReference>
<feature type="region of interest" description="Disordered" evidence="2">
    <location>
        <begin position="150"/>
        <end position="170"/>
    </location>
</feature>
<dbReference type="EMBL" id="JACTNZ010000008">
    <property type="protein sequence ID" value="KAG5536417.1"/>
    <property type="molecule type" value="Genomic_DNA"/>
</dbReference>
<name>A0AAV6J9E8_9ERIC</name>
<protein>
    <submittedName>
        <fullName evidence="3">Uncharacterized protein</fullName>
    </submittedName>
</protein>
<keyword evidence="1" id="KW-0175">Coiled coil</keyword>
<feature type="coiled-coil region" evidence="1">
    <location>
        <begin position="49"/>
        <end position="83"/>
    </location>
</feature>
<evidence type="ECO:0000313" key="4">
    <source>
        <dbReference type="Proteomes" id="UP000823749"/>
    </source>
</evidence>
<proteinExistence type="predicted"/>
<comment type="caution">
    <text evidence="3">The sequence shown here is derived from an EMBL/GenBank/DDBJ whole genome shotgun (WGS) entry which is preliminary data.</text>
</comment>
<reference evidence="3" key="1">
    <citation type="submission" date="2020-08" db="EMBL/GenBank/DDBJ databases">
        <title>Plant Genome Project.</title>
        <authorList>
            <person name="Zhang R.-G."/>
        </authorList>
    </citation>
    <scope>NUCLEOTIDE SEQUENCE</scope>
    <source>
        <strain evidence="3">WSP0</strain>
        <tissue evidence="3">Leaf</tissue>
    </source>
</reference>